<dbReference type="GO" id="GO:0016323">
    <property type="term" value="C:basolateral plasma membrane"/>
    <property type="evidence" value="ECO:0007669"/>
    <property type="project" value="UniProtKB-SubCell"/>
</dbReference>
<dbReference type="PROSITE" id="PS50835">
    <property type="entry name" value="IG_LIKE"/>
    <property type="match status" value="2"/>
</dbReference>
<evidence type="ECO:0000256" key="6">
    <source>
        <dbReference type="SAM" id="Phobius"/>
    </source>
</evidence>
<accession>A0AAD1TH43</accession>
<dbReference type="Pfam" id="PF07686">
    <property type="entry name" value="V-set"/>
    <property type="match status" value="1"/>
</dbReference>
<dbReference type="PANTHER" id="PTHR44468">
    <property type="entry name" value="COXSACKIEVIRUS AND ADENOVIRUS RECEPTOR-RELATED"/>
    <property type="match status" value="1"/>
</dbReference>
<dbReference type="SUPFAM" id="SSF48726">
    <property type="entry name" value="Immunoglobulin"/>
    <property type="match status" value="2"/>
</dbReference>
<keyword evidence="6" id="KW-0472">Membrane</keyword>
<dbReference type="AlphaFoldDB" id="A0AAD1TH43"/>
<dbReference type="InterPro" id="IPR003599">
    <property type="entry name" value="Ig_sub"/>
</dbReference>
<dbReference type="InterPro" id="IPR013783">
    <property type="entry name" value="Ig-like_fold"/>
</dbReference>
<dbReference type="EMBL" id="OW240924">
    <property type="protein sequence ID" value="CAH2327126.1"/>
    <property type="molecule type" value="Genomic_DNA"/>
</dbReference>
<proteinExistence type="predicted"/>
<comment type="subcellular location">
    <subcellularLocation>
        <location evidence="5">Basolateral cell membrane</location>
        <topology evidence="5">Single-pass type I membrane protein</topology>
    </subcellularLocation>
    <subcellularLocation>
        <location evidence="2">Cell junction</location>
        <location evidence="2">Adherens junction</location>
    </subcellularLocation>
    <subcellularLocation>
        <location evidence="1">Cell junction</location>
        <location evidence="1">Tight junction</location>
    </subcellularLocation>
</comment>
<keyword evidence="6" id="KW-1133">Transmembrane helix</keyword>
<dbReference type="InterPro" id="IPR013106">
    <property type="entry name" value="Ig_V-set"/>
</dbReference>
<keyword evidence="10" id="KW-1185">Reference proteome</keyword>
<organism evidence="9 10">
    <name type="scientific">Pelobates cultripes</name>
    <name type="common">Western spadefoot toad</name>
    <dbReference type="NCBI Taxonomy" id="61616"/>
    <lineage>
        <taxon>Eukaryota</taxon>
        <taxon>Metazoa</taxon>
        <taxon>Chordata</taxon>
        <taxon>Craniata</taxon>
        <taxon>Vertebrata</taxon>
        <taxon>Euteleostomi</taxon>
        <taxon>Amphibia</taxon>
        <taxon>Batrachia</taxon>
        <taxon>Anura</taxon>
        <taxon>Pelobatoidea</taxon>
        <taxon>Pelobatidae</taxon>
        <taxon>Pelobates</taxon>
    </lineage>
</organism>
<evidence type="ECO:0000256" key="2">
    <source>
        <dbReference type="ARBA" id="ARBA00004536"/>
    </source>
</evidence>
<dbReference type="Gene3D" id="2.60.40.10">
    <property type="entry name" value="Immunoglobulins"/>
    <property type="match status" value="2"/>
</dbReference>
<feature type="chain" id="PRO_5042145611" evidence="7">
    <location>
        <begin position="23"/>
        <end position="401"/>
    </location>
</feature>
<evidence type="ECO:0000256" key="5">
    <source>
        <dbReference type="ARBA" id="ARBA00023768"/>
    </source>
</evidence>
<gene>
    <name evidence="9" type="ORF">PECUL_23A020347</name>
</gene>
<dbReference type="Pfam" id="PF13927">
    <property type="entry name" value="Ig_3"/>
    <property type="match status" value="1"/>
</dbReference>
<keyword evidence="6" id="KW-0812">Transmembrane</keyword>
<evidence type="ECO:0000256" key="3">
    <source>
        <dbReference type="ARBA" id="ARBA00022427"/>
    </source>
</evidence>
<feature type="transmembrane region" description="Helical" evidence="6">
    <location>
        <begin position="240"/>
        <end position="265"/>
    </location>
</feature>
<evidence type="ECO:0000259" key="8">
    <source>
        <dbReference type="PROSITE" id="PS50835"/>
    </source>
</evidence>
<dbReference type="PANTHER" id="PTHR44468:SF2">
    <property type="entry name" value="V-SET AND IMMUNOGLOBULIN DOMAIN CONTAINING 8B ISOFORM X1"/>
    <property type="match status" value="1"/>
</dbReference>
<dbReference type="InterPro" id="IPR003598">
    <property type="entry name" value="Ig_sub2"/>
</dbReference>
<keyword evidence="4" id="KW-0965">Cell junction</keyword>
<dbReference type="SMART" id="SM00406">
    <property type="entry name" value="IGv"/>
    <property type="match status" value="1"/>
</dbReference>
<dbReference type="SMART" id="SM00409">
    <property type="entry name" value="IG"/>
    <property type="match status" value="2"/>
</dbReference>
<reference evidence="9" key="1">
    <citation type="submission" date="2022-03" db="EMBL/GenBank/DDBJ databases">
        <authorList>
            <person name="Alioto T."/>
            <person name="Alioto T."/>
            <person name="Gomez Garrido J."/>
        </authorList>
    </citation>
    <scope>NUCLEOTIDE SEQUENCE</scope>
</reference>
<evidence type="ECO:0000313" key="10">
    <source>
        <dbReference type="Proteomes" id="UP001295444"/>
    </source>
</evidence>
<dbReference type="GO" id="GO:0005923">
    <property type="term" value="C:bicellular tight junction"/>
    <property type="evidence" value="ECO:0007669"/>
    <property type="project" value="UniProtKB-SubCell"/>
</dbReference>
<evidence type="ECO:0000256" key="7">
    <source>
        <dbReference type="SAM" id="SignalP"/>
    </source>
</evidence>
<dbReference type="InterPro" id="IPR007110">
    <property type="entry name" value="Ig-like_dom"/>
</dbReference>
<dbReference type="InterPro" id="IPR036179">
    <property type="entry name" value="Ig-like_dom_sf"/>
</dbReference>
<protein>
    <submittedName>
        <fullName evidence="9">Coxsackievirus and adenovirus receptor homolog</fullName>
    </submittedName>
</protein>
<feature type="domain" description="Ig-like" evidence="8">
    <location>
        <begin position="28"/>
        <end position="138"/>
    </location>
</feature>
<evidence type="ECO:0000256" key="1">
    <source>
        <dbReference type="ARBA" id="ARBA00004435"/>
    </source>
</evidence>
<dbReference type="Proteomes" id="UP001295444">
    <property type="component" value="Chromosome 13"/>
</dbReference>
<dbReference type="SMART" id="SM00408">
    <property type="entry name" value="IGc2"/>
    <property type="match status" value="2"/>
</dbReference>
<feature type="signal peptide" evidence="7">
    <location>
        <begin position="1"/>
        <end position="22"/>
    </location>
</feature>
<evidence type="ECO:0000256" key="4">
    <source>
        <dbReference type="ARBA" id="ARBA00022949"/>
    </source>
</evidence>
<keyword evidence="7" id="KW-0732">Signal</keyword>
<keyword evidence="3" id="KW-0796">Tight junction</keyword>
<keyword evidence="9" id="KW-0675">Receptor</keyword>
<feature type="domain" description="Ig-like" evidence="8">
    <location>
        <begin position="148"/>
        <end position="235"/>
    </location>
</feature>
<dbReference type="GO" id="GO:0005912">
    <property type="term" value="C:adherens junction"/>
    <property type="evidence" value="ECO:0007669"/>
    <property type="project" value="UniProtKB-SubCell"/>
</dbReference>
<name>A0AAD1TH43_PELCU</name>
<evidence type="ECO:0000313" key="9">
    <source>
        <dbReference type="EMBL" id="CAH2327126.1"/>
    </source>
</evidence>
<sequence length="401" mass="43231">MVGQYWIPSLIVLCLLPVQLKSVTISEPSTQTIYKAAGETVQLGCTYTLDPAETGTLDIEWTVMNPDSTALDKIILTYMDNNVVSKGPPELMKRVAFTAGNPNNGDASITISYLEAKDSGTYGCKVKKYPGLASRKVTLIVQVPPSNPRCLIEGDQTQGKDVTLMCRAEGASTPLSFSWEKTSGAANPTTPALNMAGVTGDLLIKNLSQAYAGTYQCSVGNTVGVGRCSVELTVSSSNRAAIIAGAVIGAILLLLLLLLLIWCLICCCNKRRYEKELANDIREDVGAPPSNTNSRVSSVRTAAGYRPHHISYSLRRVYSAAHKEEPKPPSQTSSELIKPKFESYTPSPEPLIVLPEYGRNTPSPQPLVVLPESTRHTPYNIQRVGGVAVMVPAQTREGFVV</sequence>
<dbReference type="InterPro" id="IPR052307">
    <property type="entry name" value="EJ_Adhesion_Regulator"/>
</dbReference>